<keyword evidence="6" id="KW-1185">Reference proteome</keyword>
<reference evidence="5 6" key="1">
    <citation type="submission" date="2016-12" db="EMBL/GenBank/DDBJ databases">
        <title>The genomes of Aspergillus section Nigri reveals drivers in fungal speciation.</title>
        <authorList>
            <consortium name="DOE Joint Genome Institute"/>
            <person name="Vesth T.C."/>
            <person name="Nybo J."/>
            <person name="Theobald S."/>
            <person name="Brandl J."/>
            <person name="Frisvad J.C."/>
            <person name="Nielsen K.F."/>
            <person name="Lyhne E.K."/>
            <person name="Kogle M.E."/>
            <person name="Kuo A."/>
            <person name="Riley R."/>
            <person name="Clum A."/>
            <person name="Nolan M."/>
            <person name="Lipzen A."/>
            <person name="Salamov A."/>
            <person name="Henrissat B."/>
            <person name="Wiebenga A."/>
            <person name="De Vries R.P."/>
            <person name="Grigoriev I.V."/>
            <person name="Mortensen U.H."/>
            <person name="Andersen M.R."/>
            <person name="Baker S.E."/>
        </authorList>
    </citation>
    <scope>NUCLEOTIDE SEQUENCE [LARGE SCALE GENOMIC DNA]</scope>
    <source>
        <strain evidence="5 6">CBS 121591</strain>
    </source>
</reference>
<dbReference type="InterPro" id="IPR036291">
    <property type="entry name" value="NAD(P)-bd_dom_sf"/>
</dbReference>
<evidence type="ECO:0000259" key="4">
    <source>
        <dbReference type="Pfam" id="PF05368"/>
    </source>
</evidence>
<evidence type="ECO:0000313" key="6">
    <source>
        <dbReference type="Proteomes" id="UP000248340"/>
    </source>
</evidence>
<dbReference type="GO" id="GO:0016491">
    <property type="term" value="F:oxidoreductase activity"/>
    <property type="evidence" value="ECO:0007669"/>
    <property type="project" value="UniProtKB-KW"/>
</dbReference>
<dbReference type="STRING" id="1448315.A0A319CHK0"/>
<dbReference type="InterPro" id="IPR008030">
    <property type="entry name" value="NmrA-like"/>
</dbReference>
<dbReference type="InterPro" id="IPR051164">
    <property type="entry name" value="NmrA-like_oxidored"/>
</dbReference>
<dbReference type="OrthoDB" id="300709at2759"/>
<dbReference type="CDD" id="cd05251">
    <property type="entry name" value="NmrA_like_SDR_a"/>
    <property type="match status" value="1"/>
</dbReference>
<evidence type="ECO:0000313" key="5">
    <source>
        <dbReference type="EMBL" id="PYH85266.1"/>
    </source>
</evidence>
<dbReference type="GeneID" id="37141192"/>
<dbReference type="PANTHER" id="PTHR42748">
    <property type="entry name" value="NITROGEN METABOLITE REPRESSION PROTEIN NMRA FAMILY MEMBER"/>
    <property type="match status" value="1"/>
</dbReference>
<accession>A0A319CHK0</accession>
<dbReference type="Pfam" id="PF05368">
    <property type="entry name" value="NmrA"/>
    <property type="match status" value="1"/>
</dbReference>
<dbReference type="Gene3D" id="3.40.50.720">
    <property type="entry name" value="NAD(P)-binding Rossmann-like Domain"/>
    <property type="match status" value="1"/>
</dbReference>
<dbReference type="Gene3D" id="3.90.25.10">
    <property type="entry name" value="UDP-galactose 4-epimerase, domain 1"/>
    <property type="match status" value="1"/>
</dbReference>
<dbReference type="Proteomes" id="UP000248340">
    <property type="component" value="Unassembled WGS sequence"/>
</dbReference>
<feature type="domain" description="NmrA-like" evidence="4">
    <location>
        <begin position="6"/>
        <end position="259"/>
    </location>
</feature>
<evidence type="ECO:0000256" key="2">
    <source>
        <dbReference type="ARBA" id="ARBA00022857"/>
    </source>
</evidence>
<dbReference type="SUPFAM" id="SSF51735">
    <property type="entry name" value="NAD(P)-binding Rossmann-fold domains"/>
    <property type="match status" value="1"/>
</dbReference>
<dbReference type="RefSeq" id="XP_025495466.1">
    <property type="nucleotide sequence ID" value="XM_025638450.1"/>
</dbReference>
<keyword evidence="3" id="KW-0560">Oxidoreductase</keyword>
<protein>
    <submittedName>
        <fullName evidence="5">NmrA-like family protein</fullName>
    </submittedName>
</protein>
<comment type="similarity">
    <text evidence="1">Belongs to the NmrA-type oxidoreductase family.</text>
</comment>
<proteinExistence type="inferred from homology"/>
<dbReference type="GO" id="GO:0005634">
    <property type="term" value="C:nucleus"/>
    <property type="evidence" value="ECO:0007669"/>
    <property type="project" value="TreeGrafter"/>
</dbReference>
<keyword evidence="2" id="KW-0521">NADP</keyword>
<organism evidence="5 6">
    <name type="scientific">Aspergillus uvarum CBS 121591</name>
    <dbReference type="NCBI Taxonomy" id="1448315"/>
    <lineage>
        <taxon>Eukaryota</taxon>
        <taxon>Fungi</taxon>
        <taxon>Dikarya</taxon>
        <taxon>Ascomycota</taxon>
        <taxon>Pezizomycotina</taxon>
        <taxon>Eurotiomycetes</taxon>
        <taxon>Eurotiomycetidae</taxon>
        <taxon>Eurotiales</taxon>
        <taxon>Aspergillaceae</taxon>
        <taxon>Aspergillus</taxon>
        <taxon>Aspergillus subgen. Circumdati</taxon>
    </lineage>
</organism>
<dbReference type="EMBL" id="KZ821680">
    <property type="protein sequence ID" value="PYH85266.1"/>
    <property type="molecule type" value="Genomic_DNA"/>
</dbReference>
<gene>
    <name evidence="5" type="ORF">BO82DRAFT_389411</name>
</gene>
<evidence type="ECO:0000256" key="1">
    <source>
        <dbReference type="ARBA" id="ARBA00006328"/>
    </source>
</evidence>
<sequence length="338" mass="37260">MTFKDTKIITVFGATGRQGSSVVRSLVQNPQFQVRAITRNPASTKAKELVALGAEVVQADGFNREQLAVAFAGSWGAFVNTNSEDPELAAQGLTDEDLGGAVIESAAQAGVKHLVYSSGLPVAELTHGAVACPGLDLKVQVERKAYSLTGFRTVTPIVAAWFMENWLEPGYADLFGGFPHFPDSEGYLTYKTPFWGGRENFPWISMTDDFGDLVHGILLRPDRWNRRLIQGTSDIVSSAELVNTFVSVTGRRARYVLLTDPFEMNTKGEYWREQERDVFIFAQHRDGEYFCNGPTEIETAAALKKAAYIAKGNQGRETLMTAREFIAREFRGGRGKGL</sequence>
<name>A0A319CHK0_9EURO</name>
<dbReference type="VEuPathDB" id="FungiDB:BO82DRAFT_389411"/>
<dbReference type="PANTHER" id="PTHR42748:SF30">
    <property type="entry name" value="NMRA-LIKE DOMAIN-CONTAINING PROTEIN"/>
    <property type="match status" value="1"/>
</dbReference>
<dbReference type="AlphaFoldDB" id="A0A319CHK0"/>
<evidence type="ECO:0000256" key="3">
    <source>
        <dbReference type="ARBA" id="ARBA00023002"/>
    </source>
</evidence>